<dbReference type="AlphaFoldDB" id="A0A1Y1VFZ4"/>
<name>A0A1Y1VFZ4_9FUNG</name>
<dbReference type="Gene3D" id="2.30.29.30">
    <property type="entry name" value="Pleckstrin-homology domain (PH domain)/Phosphotyrosine-binding domain (PTB)"/>
    <property type="match status" value="1"/>
</dbReference>
<evidence type="ECO:0000256" key="1">
    <source>
        <dbReference type="SAM" id="MobiDB-lite"/>
    </source>
</evidence>
<feature type="compositionally biased region" description="Low complexity" evidence="1">
    <location>
        <begin position="1"/>
        <end position="14"/>
    </location>
</feature>
<protein>
    <submittedName>
        <fullName evidence="4">GRAM-domain-containing protein</fullName>
    </submittedName>
</protein>
<evidence type="ECO:0000313" key="5">
    <source>
        <dbReference type="Proteomes" id="UP000193719"/>
    </source>
</evidence>
<dbReference type="GO" id="GO:0120015">
    <property type="term" value="F:sterol transfer activity"/>
    <property type="evidence" value="ECO:0007669"/>
    <property type="project" value="TreeGrafter"/>
</dbReference>
<sequence length="393" mass="45593">MSEIHNNNNVSSSSIDSDTPNQNKSFPKAFRKSGIPNNEVLIERYSCALQRDILLLQGFLYVSKNYFCYYSNVVGFIHKVVIPLSKVKSVTKKNAALVVPNAIQIDTKTGESYFMLSFINRDSVYAQLIEIWNDYKKNHRASLLIRKHLNSNEIRNKRPETKVLKSSNSSKNDIFDFEDKKEATKKGNARFPDAIYNEKEKVSTRKYRRANSTPINMSPNNSPNLFLKRNSTINMKDRKQNSFRKYSNTPKNYLRKENSYLDYDFADDEKVQSDIIFPKYIPKINTMKEYKYLKITLVLTCLVIGFIMIMSIILRLKISEISKEVEGIQNDLPISNTNAYDFSTLLSKKENEDKKNTPKNMKTLEKIKEISQKTGLSIPQLLSIDWNEYELVN</sequence>
<accession>A0A1Y1VFZ4</accession>
<feature type="transmembrane region" description="Helical" evidence="2">
    <location>
        <begin position="292"/>
        <end position="314"/>
    </location>
</feature>
<dbReference type="Proteomes" id="UP000193719">
    <property type="component" value="Unassembled WGS sequence"/>
</dbReference>
<comment type="caution">
    <text evidence="4">The sequence shown here is derived from an EMBL/GenBank/DDBJ whole genome shotgun (WGS) entry which is preliminary data.</text>
</comment>
<dbReference type="InterPro" id="IPR051482">
    <property type="entry name" value="Cholesterol_transport"/>
</dbReference>
<keyword evidence="5" id="KW-1185">Reference proteome</keyword>
<dbReference type="GO" id="GO:0140268">
    <property type="term" value="C:endoplasmic reticulum-plasma membrane contact site"/>
    <property type="evidence" value="ECO:0007669"/>
    <property type="project" value="TreeGrafter"/>
</dbReference>
<dbReference type="Pfam" id="PF02893">
    <property type="entry name" value="GRAM"/>
    <property type="match status" value="1"/>
</dbReference>
<reference evidence="4 5" key="2">
    <citation type="submission" date="2016-08" db="EMBL/GenBank/DDBJ databases">
        <title>Pervasive Adenine N6-methylation of Active Genes in Fungi.</title>
        <authorList>
            <consortium name="DOE Joint Genome Institute"/>
            <person name="Mondo S.J."/>
            <person name="Dannebaum R.O."/>
            <person name="Kuo R.C."/>
            <person name="Labutti K."/>
            <person name="Haridas S."/>
            <person name="Kuo A."/>
            <person name="Salamov A."/>
            <person name="Ahrendt S.R."/>
            <person name="Lipzen A."/>
            <person name="Sullivan W."/>
            <person name="Andreopoulos W.B."/>
            <person name="Clum A."/>
            <person name="Lindquist E."/>
            <person name="Daum C."/>
            <person name="Ramamoorthy G.K."/>
            <person name="Gryganskyi A."/>
            <person name="Culley D."/>
            <person name="Magnuson J.K."/>
            <person name="James T.Y."/>
            <person name="O'Malley M.A."/>
            <person name="Stajich J.E."/>
            <person name="Spatafora J.W."/>
            <person name="Visel A."/>
            <person name="Grigoriev I.V."/>
        </authorList>
    </citation>
    <scope>NUCLEOTIDE SEQUENCE [LARGE SCALE GENOMIC DNA]</scope>
    <source>
        <strain evidence="5">finn</strain>
    </source>
</reference>
<organism evidence="4 5">
    <name type="scientific">Piromyces finnis</name>
    <dbReference type="NCBI Taxonomy" id="1754191"/>
    <lineage>
        <taxon>Eukaryota</taxon>
        <taxon>Fungi</taxon>
        <taxon>Fungi incertae sedis</taxon>
        <taxon>Chytridiomycota</taxon>
        <taxon>Chytridiomycota incertae sedis</taxon>
        <taxon>Neocallimastigomycetes</taxon>
        <taxon>Neocallimastigales</taxon>
        <taxon>Neocallimastigaceae</taxon>
        <taxon>Piromyces</taxon>
    </lineage>
</organism>
<gene>
    <name evidence="4" type="ORF">BCR36DRAFT_402945</name>
</gene>
<dbReference type="EMBL" id="MCFH01000009">
    <property type="protein sequence ID" value="ORX55335.1"/>
    <property type="molecule type" value="Genomic_DNA"/>
</dbReference>
<dbReference type="GO" id="GO:0032934">
    <property type="term" value="F:sterol binding"/>
    <property type="evidence" value="ECO:0007669"/>
    <property type="project" value="TreeGrafter"/>
</dbReference>
<dbReference type="InterPro" id="IPR004182">
    <property type="entry name" value="GRAM"/>
</dbReference>
<keyword evidence="2" id="KW-1133">Transmembrane helix</keyword>
<dbReference type="GO" id="GO:0005789">
    <property type="term" value="C:endoplasmic reticulum membrane"/>
    <property type="evidence" value="ECO:0007669"/>
    <property type="project" value="TreeGrafter"/>
</dbReference>
<dbReference type="STRING" id="1754191.A0A1Y1VFZ4"/>
<keyword evidence="2" id="KW-0812">Transmembrane</keyword>
<evidence type="ECO:0000259" key="3">
    <source>
        <dbReference type="SMART" id="SM00568"/>
    </source>
</evidence>
<dbReference type="SMART" id="SM00568">
    <property type="entry name" value="GRAM"/>
    <property type="match status" value="1"/>
</dbReference>
<keyword evidence="2" id="KW-0472">Membrane</keyword>
<feature type="compositionally biased region" description="Polar residues" evidence="1">
    <location>
        <begin position="15"/>
        <end position="25"/>
    </location>
</feature>
<reference evidence="4 5" key="1">
    <citation type="submission" date="2016-08" db="EMBL/GenBank/DDBJ databases">
        <title>Genomes of anaerobic fungi encode conserved fungal cellulosomes for biomass hydrolysis.</title>
        <authorList>
            <consortium name="DOE Joint Genome Institute"/>
            <person name="Haitjema C.H."/>
            <person name="Gilmore S.P."/>
            <person name="Henske J.K."/>
            <person name="Solomon K.V."/>
            <person name="De Groot R."/>
            <person name="Kuo A."/>
            <person name="Mondo S.J."/>
            <person name="Salamov A.A."/>
            <person name="Labutti K."/>
            <person name="Zhao Z."/>
            <person name="Chiniquy J."/>
            <person name="Barry K."/>
            <person name="Brewer H.M."/>
            <person name="Purvine S.O."/>
            <person name="Wright A.T."/>
            <person name="Boxma B."/>
            <person name="Van Alen T."/>
            <person name="Hackstein J.H."/>
            <person name="Baker S.E."/>
            <person name="Grigoriev I.V."/>
            <person name="O'Malley M.A."/>
        </authorList>
    </citation>
    <scope>NUCLEOTIDE SEQUENCE [LARGE SCALE GENOMIC DNA]</scope>
    <source>
        <strain evidence="5">finn</strain>
    </source>
</reference>
<evidence type="ECO:0000313" key="4">
    <source>
        <dbReference type="EMBL" id="ORX55335.1"/>
    </source>
</evidence>
<dbReference type="PANTHER" id="PTHR23319:SF4">
    <property type="entry name" value="GRAM DOMAIN CONTAINING 1B, ISOFORM E"/>
    <property type="match status" value="1"/>
</dbReference>
<feature type="region of interest" description="Disordered" evidence="1">
    <location>
        <begin position="1"/>
        <end position="30"/>
    </location>
</feature>
<feature type="domain" description="GRAM" evidence="3">
    <location>
        <begin position="24"/>
        <end position="94"/>
    </location>
</feature>
<proteinExistence type="predicted"/>
<dbReference type="OrthoDB" id="2162691at2759"/>
<dbReference type="GO" id="GO:0005886">
    <property type="term" value="C:plasma membrane"/>
    <property type="evidence" value="ECO:0007669"/>
    <property type="project" value="TreeGrafter"/>
</dbReference>
<dbReference type="GO" id="GO:0032366">
    <property type="term" value="P:intracellular sterol transport"/>
    <property type="evidence" value="ECO:0007669"/>
    <property type="project" value="TreeGrafter"/>
</dbReference>
<dbReference type="InterPro" id="IPR011993">
    <property type="entry name" value="PH-like_dom_sf"/>
</dbReference>
<dbReference type="PANTHER" id="PTHR23319">
    <property type="entry name" value="GRAM DOMAIN CONTAINING 1B, ISOFORM E"/>
    <property type="match status" value="1"/>
</dbReference>
<dbReference type="CDD" id="cd13220">
    <property type="entry name" value="PH-GRAM_GRAMDC"/>
    <property type="match status" value="1"/>
</dbReference>
<evidence type="ECO:0000256" key="2">
    <source>
        <dbReference type="SAM" id="Phobius"/>
    </source>
</evidence>